<dbReference type="Proteomes" id="UP000285820">
    <property type="component" value="Unassembled WGS sequence"/>
</dbReference>
<evidence type="ECO:0000313" key="3">
    <source>
        <dbReference type="Proteomes" id="UP000285820"/>
    </source>
</evidence>
<dbReference type="CDD" id="cd00093">
    <property type="entry name" value="HTH_XRE"/>
    <property type="match status" value="1"/>
</dbReference>
<sequence length="212" mass="25455">MKNKVRYQSKTDLKLLRELHHLSKECVANYINYSTRTLERIEKENAVTTEYTARQLCDLYNINYNKFFIKINKKNNCTKYIAQIERPDKVDDAEEYYLLYVRRIDTRKDCIAGKVMWIENYGRHKERRVLRPINVAAVIEQRKDIQIINNGYEWVIWYYNLIIGKMYHVVVSKRCMKECLRFCLDEIIVSPKDLMIYDGATDIAFLGTKKRQ</sequence>
<dbReference type="AlphaFoldDB" id="A0A3R5WIK0"/>
<accession>A0A3R5WIK0</accession>
<comment type="caution">
    <text evidence="2">The sequence shown here is derived from an EMBL/GenBank/DDBJ whole genome shotgun (WGS) entry which is preliminary data.</text>
</comment>
<dbReference type="SUPFAM" id="SSF47413">
    <property type="entry name" value="lambda repressor-like DNA-binding domains"/>
    <property type="match status" value="1"/>
</dbReference>
<dbReference type="InterPro" id="IPR001387">
    <property type="entry name" value="Cro/C1-type_HTH"/>
</dbReference>
<dbReference type="InterPro" id="IPR010982">
    <property type="entry name" value="Lambda_DNA-bd_dom_sf"/>
</dbReference>
<feature type="domain" description="HTH cro/C1-type" evidence="1">
    <location>
        <begin position="13"/>
        <end position="67"/>
    </location>
</feature>
<gene>
    <name evidence="2" type="ORF">DWY29_05890</name>
</gene>
<organism evidence="2 3">
    <name type="scientific">Roseburia inulinivorans</name>
    <dbReference type="NCBI Taxonomy" id="360807"/>
    <lineage>
        <taxon>Bacteria</taxon>
        <taxon>Bacillati</taxon>
        <taxon>Bacillota</taxon>
        <taxon>Clostridia</taxon>
        <taxon>Lachnospirales</taxon>
        <taxon>Lachnospiraceae</taxon>
        <taxon>Roseburia</taxon>
    </lineage>
</organism>
<dbReference type="GO" id="GO:0003677">
    <property type="term" value="F:DNA binding"/>
    <property type="evidence" value="ECO:0007669"/>
    <property type="project" value="InterPro"/>
</dbReference>
<evidence type="ECO:0000313" key="2">
    <source>
        <dbReference type="EMBL" id="RGR69680.1"/>
    </source>
</evidence>
<dbReference type="Gene3D" id="1.10.260.40">
    <property type="entry name" value="lambda repressor-like DNA-binding domains"/>
    <property type="match status" value="1"/>
</dbReference>
<protein>
    <submittedName>
        <fullName evidence="2">XRE family transcriptional regulator</fullName>
    </submittedName>
</protein>
<evidence type="ECO:0000259" key="1">
    <source>
        <dbReference type="PROSITE" id="PS50943"/>
    </source>
</evidence>
<dbReference type="EMBL" id="QRUN01000005">
    <property type="protein sequence ID" value="RGR69680.1"/>
    <property type="molecule type" value="Genomic_DNA"/>
</dbReference>
<dbReference type="PROSITE" id="PS50943">
    <property type="entry name" value="HTH_CROC1"/>
    <property type="match status" value="1"/>
</dbReference>
<dbReference type="RefSeq" id="WP_118125669.1">
    <property type="nucleotide sequence ID" value="NZ_DAWELG010000009.1"/>
</dbReference>
<name>A0A3R5WIK0_9FIRM</name>
<proteinExistence type="predicted"/>
<reference evidence="2 3" key="1">
    <citation type="submission" date="2018-08" db="EMBL/GenBank/DDBJ databases">
        <title>A genome reference for cultivated species of the human gut microbiota.</title>
        <authorList>
            <person name="Zou Y."/>
            <person name="Xue W."/>
            <person name="Luo G."/>
        </authorList>
    </citation>
    <scope>NUCLEOTIDE SEQUENCE [LARGE SCALE GENOMIC DNA]</scope>
    <source>
        <strain evidence="2 3">AF24-4</strain>
    </source>
</reference>